<comment type="caution">
    <text evidence="2">The sequence shown here is derived from an EMBL/GenBank/DDBJ whole genome shotgun (WGS) entry which is preliminary data.</text>
</comment>
<protein>
    <submittedName>
        <fullName evidence="2">Uncharacterized protein</fullName>
    </submittedName>
</protein>
<feature type="region of interest" description="Disordered" evidence="1">
    <location>
        <begin position="54"/>
        <end position="87"/>
    </location>
</feature>
<organism evidence="2 3">
    <name type="scientific">Astrephomene gubernaculifera</name>
    <dbReference type="NCBI Taxonomy" id="47775"/>
    <lineage>
        <taxon>Eukaryota</taxon>
        <taxon>Viridiplantae</taxon>
        <taxon>Chlorophyta</taxon>
        <taxon>core chlorophytes</taxon>
        <taxon>Chlorophyceae</taxon>
        <taxon>CS clade</taxon>
        <taxon>Chlamydomonadales</taxon>
        <taxon>Astrephomenaceae</taxon>
        <taxon>Astrephomene</taxon>
    </lineage>
</organism>
<evidence type="ECO:0000313" key="2">
    <source>
        <dbReference type="EMBL" id="GFR42331.1"/>
    </source>
</evidence>
<evidence type="ECO:0000256" key="1">
    <source>
        <dbReference type="SAM" id="MobiDB-lite"/>
    </source>
</evidence>
<accession>A0AAD3DM20</accession>
<feature type="non-terminal residue" evidence="2">
    <location>
        <position position="256"/>
    </location>
</feature>
<proteinExistence type="predicted"/>
<keyword evidence="3" id="KW-1185">Reference proteome</keyword>
<dbReference type="EMBL" id="BMAR01000003">
    <property type="protein sequence ID" value="GFR42331.1"/>
    <property type="molecule type" value="Genomic_DNA"/>
</dbReference>
<dbReference type="Proteomes" id="UP001054857">
    <property type="component" value="Unassembled WGS sequence"/>
</dbReference>
<gene>
    <name evidence="2" type="ORF">Agub_g3238</name>
</gene>
<name>A0AAD3DM20_9CHLO</name>
<evidence type="ECO:0000313" key="3">
    <source>
        <dbReference type="Proteomes" id="UP001054857"/>
    </source>
</evidence>
<reference evidence="2 3" key="1">
    <citation type="journal article" date="2021" name="Sci. Rep.">
        <title>Genome sequencing of the multicellular alga Astrephomene provides insights into convergent evolution of germ-soma differentiation.</title>
        <authorList>
            <person name="Yamashita S."/>
            <person name="Yamamoto K."/>
            <person name="Matsuzaki R."/>
            <person name="Suzuki S."/>
            <person name="Yamaguchi H."/>
            <person name="Hirooka S."/>
            <person name="Minakuchi Y."/>
            <person name="Miyagishima S."/>
            <person name="Kawachi M."/>
            <person name="Toyoda A."/>
            <person name="Nozaki H."/>
        </authorList>
    </citation>
    <scope>NUCLEOTIDE SEQUENCE [LARGE SCALE GENOMIC DNA]</scope>
    <source>
        <strain evidence="2 3">NIES-4017</strain>
    </source>
</reference>
<dbReference type="AlphaFoldDB" id="A0AAD3DM20"/>
<sequence>LRCGGSCLLSLDPDQLCLRLLPPETEGDAVLASRTAPGAGTKAAPTPSATATVMAAPTGPPTITGPASCPQRSSVPSSPSLPSSPAVAGVVSSEGAALPAGPTGQHALVEGAVAAAVLQLPLGALSSPGLAFIETSCGDVLGRWVPLLVAPSEAVAAEVNTLWQTCGADRPMGQTYDRPPLEPFLCDLGRLLLLRSAGACMEEAGYTEDWEAFLAWNELRDAMSDAQEVAARLLRACEQWQLPECASLLLALQQDY</sequence>